<feature type="region of interest" description="Disordered" evidence="1">
    <location>
        <begin position="56"/>
        <end position="76"/>
    </location>
</feature>
<gene>
    <name evidence="3" type="ORF">FIV34_02295</name>
</gene>
<dbReference type="AlphaFoldDB" id="A0A4Y5Z0E5"/>
<dbReference type="Proteomes" id="UP000316093">
    <property type="component" value="Chromosome"/>
</dbReference>
<keyword evidence="4" id="KW-1185">Reference proteome</keyword>
<dbReference type="RefSeq" id="WP_139979267.1">
    <property type="nucleotide sequence ID" value="NZ_CP041046.1"/>
</dbReference>
<dbReference type="OrthoDB" id="5242130at2"/>
<dbReference type="KEGG" id="lpy:FIV34_02295"/>
<accession>A0A4Y5Z0E5</accession>
<evidence type="ECO:0000256" key="2">
    <source>
        <dbReference type="SAM" id="SignalP"/>
    </source>
</evidence>
<feature type="signal peptide" evidence="2">
    <location>
        <begin position="1"/>
        <end position="35"/>
    </location>
</feature>
<keyword evidence="2" id="KW-0732">Signal</keyword>
<feature type="chain" id="PRO_5021417769" evidence="2">
    <location>
        <begin position="36"/>
        <end position="555"/>
    </location>
</feature>
<organism evidence="3 4">
    <name type="scientific">Luteibacter pinisoli</name>
    <dbReference type="NCBI Taxonomy" id="2589080"/>
    <lineage>
        <taxon>Bacteria</taxon>
        <taxon>Pseudomonadati</taxon>
        <taxon>Pseudomonadota</taxon>
        <taxon>Gammaproteobacteria</taxon>
        <taxon>Lysobacterales</taxon>
        <taxon>Rhodanobacteraceae</taxon>
        <taxon>Luteibacter</taxon>
    </lineage>
</organism>
<name>A0A4Y5Z0E5_9GAMM</name>
<evidence type="ECO:0000256" key="1">
    <source>
        <dbReference type="SAM" id="MobiDB-lite"/>
    </source>
</evidence>
<proteinExistence type="predicted"/>
<reference evidence="3 4" key="1">
    <citation type="submission" date="2019-06" db="EMBL/GenBank/DDBJ databases">
        <title>A complete genome sequence for Luteibacter pinisoli MAH-14.</title>
        <authorList>
            <person name="Baltrus D.A."/>
        </authorList>
    </citation>
    <scope>NUCLEOTIDE SEQUENCE [LARGE SCALE GENOMIC DNA]</scope>
    <source>
        <strain evidence="3 4">MAH-14</strain>
    </source>
</reference>
<protein>
    <submittedName>
        <fullName evidence="3">Uncharacterized protein</fullName>
    </submittedName>
</protein>
<evidence type="ECO:0000313" key="3">
    <source>
        <dbReference type="EMBL" id="QDE38109.1"/>
    </source>
</evidence>
<dbReference type="EMBL" id="CP041046">
    <property type="protein sequence ID" value="QDE38109.1"/>
    <property type="molecule type" value="Genomic_DNA"/>
</dbReference>
<sequence length="555" mass="59336">MRLRTLACLPCHEAAMRHPALSLLLFLCWPCAASANPDANTVQAAREALFALPPDGRASTPVRLPTGPESSSTFTMTDSRTLPAELMRRYPAMRSFRGRDGQGRQARLDYAGATARLHVRAADGDWQEMRALPAALPASAWRANGARRAAANPALRRVARSTSQGNVHYEFRLALALGSRFVAAHGGTRDAALGAAVHLANRANEVLETDLGVHVTLAARNDLLIITDGEGDPLRHGEPRTAAAELIARRLPASSYDLGQALIGLDGGESDTGTVCSDAMDADYLATHKAAAWSGAPDPETALGHLLLVLGNQLGAPFRARRCVNCLAFDGESIVRVRTWLASRGGRCAKKRLVDVMAPWIDPETMAESRVVPARTPFWLDAIVASGEPGRELTYAWDDIGHPAFFQPRRPERHLRQAFAHALPTDSRWLDVRLTVRDNGGATATVASADARVQVVDTGRPFAIEPVGDAVAGAPLGLRWDPAGTTLPPIRCHFLDVALSRDGGASWAAVAKDVENSGSAAVTLPAGSATDSARLRLSCDSQPFYAESPGVFRIH</sequence>
<evidence type="ECO:0000313" key="4">
    <source>
        <dbReference type="Proteomes" id="UP000316093"/>
    </source>
</evidence>